<dbReference type="InterPro" id="IPR004046">
    <property type="entry name" value="GST_C"/>
</dbReference>
<gene>
    <name evidence="2" type="ORF">BG015_000760</name>
</gene>
<dbReference type="Pfam" id="PF14497">
    <property type="entry name" value="GST_C_3"/>
    <property type="match status" value="1"/>
</dbReference>
<protein>
    <recommendedName>
        <fullName evidence="1">GST C-terminal domain-containing protein</fullName>
    </recommendedName>
</protein>
<dbReference type="OrthoDB" id="414243at2759"/>
<comment type="caution">
    <text evidence="2">The sequence shown here is derived from an EMBL/GenBank/DDBJ whole genome shotgun (WGS) entry which is preliminary data.</text>
</comment>
<evidence type="ECO:0000313" key="3">
    <source>
        <dbReference type="Proteomes" id="UP000748756"/>
    </source>
</evidence>
<dbReference type="InterPro" id="IPR036282">
    <property type="entry name" value="Glutathione-S-Trfase_C_sf"/>
</dbReference>
<feature type="domain" description="GST C-terminal" evidence="1">
    <location>
        <begin position="1"/>
        <end position="119"/>
    </location>
</feature>
<dbReference type="PROSITE" id="PS50405">
    <property type="entry name" value="GST_CTER"/>
    <property type="match status" value="1"/>
</dbReference>
<evidence type="ECO:0000313" key="2">
    <source>
        <dbReference type="EMBL" id="KAF9142542.1"/>
    </source>
</evidence>
<dbReference type="SUPFAM" id="SSF47616">
    <property type="entry name" value="GST C-terminal domain-like"/>
    <property type="match status" value="1"/>
</dbReference>
<accession>A0A9P5RQM8</accession>
<dbReference type="EMBL" id="JAAAUQ010001124">
    <property type="protein sequence ID" value="KAF9142542.1"/>
    <property type="molecule type" value="Genomic_DNA"/>
</dbReference>
<keyword evidence="3" id="KW-1185">Reference proteome</keyword>
<reference evidence="2" key="1">
    <citation type="journal article" date="2020" name="Fungal Divers.">
        <title>Resolving the Mortierellaceae phylogeny through synthesis of multi-gene phylogenetics and phylogenomics.</title>
        <authorList>
            <person name="Vandepol N."/>
            <person name="Liber J."/>
            <person name="Desiro A."/>
            <person name="Na H."/>
            <person name="Kennedy M."/>
            <person name="Barry K."/>
            <person name="Grigoriev I.V."/>
            <person name="Miller A.N."/>
            <person name="O'Donnell K."/>
            <person name="Stajich J.E."/>
            <person name="Bonito G."/>
        </authorList>
    </citation>
    <scope>NUCLEOTIDE SEQUENCE</scope>
    <source>
        <strain evidence="2">NRRL 6426</strain>
    </source>
</reference>
<dbReference type="InterPro" id="IPR010987">
    <property type="entry name" value="Glutathione-S-Trfase_C-like"/>
</dbReference>
<sequence length="123" mass="13788">TVISQTFEKYFALPDPALRAANKGPLITDNIAPWIKYHEQHLQGNGANGHYIGDSVTLADVKADYLITIIQGITGEELISEEKTPAIWRVKKELEKVEGIAVWRASEEYKGISEQNFAFLGYH</sequence>
<name>A0A9P5RQM8_9FUNG</name>
<dbReference type="AlphaFoldDB" id="A0A9P5RQM8"/>
<dbReference type="Proteomes" id="UP000748756">
    <property type="component" value="Unassembled WGS sequence"/>
</dbReference>
<proteinExistence type="predicted"/>
<dbReference type="Gene3D" id="1.20.1050.10">
    <property type="match status" value="1"/>
</dbReference>
<evidence type="ECO:0000259" key="1">
    <source>
        <dbReference type="PROSITE" id="PS50405"/>
    </source>
</evidence>
<organism evidence="2 3">
    <name type="scientific">Linnemannia schmuckeri</name>
    <dbReference type="NCBI Taxonomy" id="64567"/>
    <lineage>
        <taxon>Eukaryota</taxon>
        <taxon>Fungi</taxon>
        <taxon>Fungi incertae sedis</taxon>
        <taxon>Mucoromycota</taxon>
        <taxon>Mortierellomycotina</taxon>
        <taxon>Mortierellomycetes</taxon>
        <taxon>Mortierellales</taxon>
        <taxon>Mortierellaceae</taxon>
        <taxon>Linnemannia</taxon>
    </lineage>
</organism>
<feature type="non-terminal residue" evidence="2">
    <location>
        <position position="1"/>
    </location>
</feature>